<dbReference type="PANTHER" id="PTHR44757">
    <property type="entry name" value="DIGUANYLATE CYCLASE DGCP"/>
    <property type="match status" value="1"/>
</dbReference>
<dbReference type="RefSeq" id="WP_160720842.1">
    <property type="nucleotide sequence ID" value="NZ_SUMG01000007.1"/>
</dbReference>
<dbReference type="CDD" id="cd01949">
    <property type="entry name" value="GGDEF"/>
    <property type="match status" value="1"/>
</dbReference>
<dbReference type="InterPro" id="IPR035965">
    <property type="entry name" value="PAS-like_dom_sf"/>
</dbReference>
<dbReference type="EMBL" id="SUMG01000007">
    <property type="protein sequence ID" value="NBG88361.1"/>
    <property type="molecule type" value="Genomic_DNA"/>
</dbReference>
<dbReference type="InterPro" id="IPR029787">
    <property type="entry name" value="Nucleotide_cyclase"/>
</dbReference>
<dbReference type="NCBIfam" id="TIGR00254">
    <property type="entry name" value="GGDEF"/>
    <property type="match status" value="1"/>
</dbReference>
<keyword evidence="1" id="KW-0472">Membrane</keyword>
<dbReference type="SUPFAM" id="SSF55785">
    <property type="entry name" value="PYP-like sensor domain (PAS domain)"/>
    <property type="match status" value="1"/>
</dbReference>
<dbReference type="AlphaFoldDB" id="A0AA44BFB0"/>
<dbReference type="SMART" id="SM00091">
    <property type="entry name" value="PAS"/>
    <property type="match status" value="1"/>
</dbReference>
<feature type="domain" description="PAS" evidence="2">
    <location>
        <begin position="47"/>
        <end position="117"/>
    </location>
</feature>
<name>A0AA44BFB0_9CLOT</name>
<evidence type="ECO:0000259" key="3">
    <source>
        <dbReference type="PROSITE" id="PS50113"/>
    </source>
</evidence>
<feature type="domain" description="GGDEF" evidence="4">
    <location>
        <begin position="199"/>
        <end position="323"/>
    </location>
</feature>
<dbReference type="InterPro" id="IPR013767">
    <property type="entry name" value="PAS_fold"/>
</dbReference>
<dbReference type="NCBIfam" id="TIGR00229">
    <property type="entry name" value="sensory_box"/>
    <property type="match status" value="1"/>
</dbReference>
<feature type="domain" description="PAC" evidence="3">
    <location>
        <begin position="118"/>
        <end position="170"/>
    </location>
</feature>
<dbReference type="InterPro" id="IPR000160">
    <property type="entry name" value="GGDEF_dom"/>
</dbReference>
<dbReference type="InterPro" id="IPR001610">
    <property type="entry name" value="PAC"/>
</dbReference>
<sequence>MGEIVSVSLGNRDLQWFMIVVMTGVFIVILAYRFERNHLRRGQENQEIRWMKTIAENVMDLILILDEKGKVQYITPSITRFLGYRDQEIKGKAILDYIHPEDKDTVLKRFQQGREDHRKIEGRFLHKDGYYVYLSAQVKHLYDGKGESTGAVISCQDITERKRTENRLRSLRFKDVLTGLYNRGYFEEQVPKYLEKENYPLSIIVGDIDDLKKINDNYGHLRGDWILGVVGRVLKNNCRKGDLVCRIGGDEFVMLLPKTQEKEVEIVMARIEKEAASLGKKGVNCGISLGSHTVMDPVGSIEEAMEKADRNMYRRKSERKKAV</sequence>
<dbReference type="PROSITE" id="PS50887">
    <property type="entry name" value="GGDEF"/>
    <property type="match status" value="1"/>
</dbReference>
<evidence type="ECO:0000259" key="4">
    <source>
        <dbReference type="PROSITE" id="PS50887"/>
    </source>
</evidence>
<dbReference type="Proteomes" id="UP000449710">
    <property type="component" value="Unassembled WGS sequence"/>
</dbReference>
<dbReference type="InterPro" id="IPR000700">
    <property type="entry name" value="PAS-assoc_C"/>
</dbReference>
<dbReference type="Pfam" id="PF00989">
    <property type="entry name" value="PAS"/>
    <property type="match status" value="1"/>
</dbReference>
<dbReference type="PANTHER" id="PTHR44757:SF2">
    <property type="entry name" value="BIOFILM ARCHITECTURE MAINTENANCE PROTEIN MBAA"/>
    <property type="match status" value="1"/>
</dbReference>
<dbReference type="SUPFAM" id="SSF55073">
    <property type="entry name" value="Nucleotide cyclase"/>
    <property type="match status" value="1"/>
</dbReference>
<feature type="transmembrane region" description="Helical" evidence="1">
    <location>
        <begin position="14"/>
        <end position="32"/>
    </location>
</feature>
<dbReference type="PROSITE" id="PS50112">
    <property type="entry name" value="PAS"/>
    <property type="match status" value="1"/>
</dbReference>
<proteinExistence type="predicted"/>
<evidence type="ECO:0000256" key="1">
    <source>
        <dbReference type="SAM" id="Phobius"/>
    </source>
</evidence>
<keyword evidence="6" id="KW-1185">Reference proteome</keyword>
<dbReference type="Gene3D" id="3.30.450.20">
    <property type="entry name" value="PAS domain"/>
    <property type="match status" value="1"/>
</dbReference>
<comment type="caution">
    <text evidence="5">The sequence shown here is derived from an EMBL/GenBank/DDBJ whole genome shotgun (WGS) entry which is preliminary data.</text>
</comment>
<dbReference type="Gene3D" id="3.30.70.270">
    <property type="match status" value="1"/>
</dbReference>
<dbReference type="SMART" id="SM00267">
    <property type="entry name" value="GGDEF"/>
    <property type="match status" value="1"/>
</dbReference>
<dbReference type="PROSITE" id="PS50113">
    <property type="entry name" value="PAC"/>
    <property type="match status" value="1"/>
</dbReference>
<keyword evidence="1" id="KW-1133">Transmembrane helix</keyword>
<dbReference type="CDD" id="cd00130">
    <property type="entry name" value="PAS"/>
    <property type="match status" value="1"/>
</dbReference>
<dbReference type="InterPro" id="IPR000014">
    <property type="entry name" value="PAS"/>
</dbReference>
<dbReference type="GO" id="GO:0006355">
    <property type="term" value="P:regulation of DNA-templated transcription"/>
    <property type="evidence" value="ECO:0007669"/>
    <property type="project" value="InterPro"/>
</dbReference>
<dbReference type="Pfam" id="PF00990">
    <property type="entry name" value="GGDEF"/>
    <property type="match status" value="1"/>
</dbReference>
<dbReference type="InterPro" id="IPR043128">
    <property type="entry name" value="Rev_trsase/Diguanyl_cyclase"/>
</dbReference>
<accession>A0AA44BFB0</accession>
<gene>
    <name evidence="5" type="ORF">ISALK_07580</name>
</gene>
<keyword evidence="1" id="KW-0812">Transmembrane</keyword>
<evidence type="ECO:0000313" key="5">
    <source>
        <dbReference type="EMBL" id="NBG88361.1"/>
    </source>
</evidence>
<organism evidence="5 6">
    <name type="scientific">Isachenkonia alkalipeptolytica</name>
    <dbReference type="NCBI Taxonomy" id="2565777"/>
    <lineage>
        <taxon>Bacteria</taxon>
        <taxon>Bacillati</taxon>
        <taxon>Bacillota</taxon>
        <taxon>Clostridia</taxon>
        <taxon>Eubacteriales</taxon>
        <taxon>Clostridiaceae</taxon>
        <taxon>Isachenkonia</taxon>
    </lineage>
</organism>
<reference evidence="5 6" key="1">
    <citation type="submission" date="2019-04" db="EMBL/GenBank/DDBJ databases">
        <title>Isachenkonia alkalipeptolytica gen. nov. sp. nov. a new anaerobic, alkiliphilic organothrophic bacterium capable to reduce synthesized ferrihydrite isolated from a soda lake.</title>
        <authorList>
            <person name="Toshchakov S.V."/>
            <person name="Zavarzina D.G."/>
            <person name="Zhilina T.N."/>
            <person name="Kostrikina N.A."/>
            <person name="Kublanov I.V."/>
        </authorList>
    </citation>
    <scope>NUCLEOTIDE SEQUENCE [LARGE SCALE GENOMIC DNA]</scope>
    <source>
        <strain evidence="5 6">Z-1701</strain>
    </source>
</reference>
<dbReference type="InterPro" id="IPR052155">
    <property type="entry name" value="Biofilm_reg_signaling"/>
</dbReference>
<protein>
    <submittedName>
        <fullName evidence="5">Diguanylate cyclase</fullName>
    </submittedName>
</protein>
<evidence type="ECO:0000313" key="6">
    <source>
        <dbReference type="Proteomes" id="UP000449710"/>
    </source>
</evidence>
<evidence type="ECO:0000259" key="2">
    <source>
        <dbReference type="PROSITE" id="PS50112"/>
    </source>
</evidence>
<dbReference type="SMART" id="SM00086">
    <property type="entry name" value="PAC"/>
    <property type="match status" value="1"/>
</dbReference>